<reference evidence="1" key="2">
    <citation type="journal article" date="2015" name="Data Brief">
        <title>Shoot transcriptome of the giant reed, Arundo donax.</title>
        <authorList>
            <person name="Barrero R.A."/>
            <person name="Guerrero F.D."/>
            <person name="Moolhuijzen P."/>
            <person name="Goolsby J.A."/>
            <person name="Tidwell J."/>
            <person name="Bellgard S.E."/>
            <person name="Bellgard M.I."/>
        </authorList>
    </citation>
    <scope>NUCLEOTIDE SEQUENCE</scope>
    <source>
        <tissue evidence="1">Shoot tissue taken approximately 20 cm above the soil surface</tissue>
    </source>
</reference>
<reference evidence="1" key="1">
    <citation type="submission" date="2014-09" db="EMBL/GenBank/DDBJ databases">
        <authorList>
            <person name="Magalhaes I.L.F."/>
            <person name="Oliveira U."/>
            <person name="Santos F.R."/>
            <person name="Vidigal T.H.D.A."/>
            <person name="Brescovit A.D."/>
            <person name="Santos A.J."/>
        </authorList>
    </citation>
    <scope>NUCLEOTIDE SEQUENCE</scope>
    <source>
        <tissue evidence="1">Shoot tissue taken approximately 20 cm above the soil surface</tissue>
    </source>
</reference>
<proteinExistence type="predicted"/>
<name>A0A0A8ZB87_ARUDO</name>
<accession>A0A0A8ZB87</accession>
<evidence type="ECO:0000313" key="1">
    <source>
        <dbReference type="EMBL" id="JAD36654.1"/>
    </source>
</evidence>
<sequence>MFICSLPILSIPFNSSNSLPSSGKLTSHYLATCCFLHHLSSPVPQLTPHKNMNLYAPTLDRCTTVTASSLGGAKQLIRYFRWLHVRYCHLQSSPLRVFT</sequence>
<dbReference type="AlphaFoldDB" id="A0A0A8ZB87"/>
<protein>
    <submittedName>
        <fullName evidence="1">Uncharacterized protein</fullName>
    </submittedName>
</protein>
<dbReference type="EMBL" id="GBRH01261241">
    <property type="protein sequence ID" value="JAD36654.1"/>
    <property type="molecule type" value="Transcribed_RNA"/>
</dbReference>
<organism evidence="1">
    <name type="scientific">Arundo donax</name>
    <name type="common">Giant reed</name>
    <name type="synonym">Donax arundinaceus</name>
    <dbReference type="NCBI Taxonomy" id="35708"/>
    <lineage>
        <taxon>Eukaryota</taxon>
        <taxon>Viridiplantae</taxon>
        <taxon>Streptophyta</taxon>
        <taxon>Embryophyta</taxon>
        <taxon>Tracheophyta</taxon>
        <taxon>Spermatophyta</taxon>
        <taxon>Magnoliopsida</taxon>
        <taxon>Liliopsida</taxon>
        <taxon>Poales</taxon>
        <taxon>Poaceae</taxon>
        <taxon>PACMAD clade</taxon>
        <taxon>Arundinoideae</taxon>
        <taxon>Arundineae</taxon>
        <taxon>Arundo</taxon>
    </lineage>
</organism>